<proteinExistence type="predicted"/>
<reference evidence="1 2" key="1">
    <citation type="journal article" date="2011" name="PLoS Pathog.">
        <title>Genomic and proteomic analyses of the fungus Arthrobotrys oligospora provide insights into nematode-trap formation.</title>
        <authorList>
            <person name="Yang J."/>
            <person name="Wang L."/>
            <person name="Ji X."/>
            <person name="Feng Y."/>
            <person name="Li X."/>
            <person name="Zou C."/>
            <person name="Xu J."/>
            <person name="Ren Y."/>
            <person name="Mi Q."/>
            <person name="Wu J."/>
            <person name="Liu S."/>
            <person name="Liu Y."/>
            <person name="Huang X."/>
            <person name="Wang H."/>
            <person name="Niu X."/>
            <person name="Li J."/>
            <person name="Liang L."/>
            <person name="Luo Y."/>
            <person name="Ji K."/>
            <person name="Zhou W."/>
            <person name="Yu Z."/>
            <person name="Li G."/>
            <person name="Liu Y."/>
            <person name="Li L."/>
            <person name="Qiao M."/>
            <person name="Feng L."/>
            <person name="Zhang K.-Q."/>
        </authorList>
    </citation>
    <scope>NUCLEOTIDE SEQUENCE [LARGE SCALE GENOMIC DNA]</scope>
    <source>
        <strain evidence="2">ATCC 24927 / CBS 115.81 / DSM 1491</strain>
    </source>
</reference>
<dbReference type="OrthoDB" id="5308245at2759"/>
<gene>
    <name evidence="1" type="ORF">AOL_s00173g222</name>
</gene>
<dbReference type="HOGENOM" id="CLU_1916571_0_0_1"/>
<dbReference type="RefSeq" id="XP_011126266.1">
    <property type="nucleotide sequence ID" value="XM_011127964.1"/>
</dbReference>
<organism evidence="1 2">
    <name type="scientific">Arthrobotrys oligospora (strain ATCC 24927 / CBS 115.81 / DSM 1491)</name>
    <name type="common">Nematode-trapping fungus</name>
    <name type="synonym">Didymozoophaga oligospora</name>
    <dbReference type="NCBI Taxonomy" id="756982"/>
    <lineage>
        <taxon>Eukaryota</taxon>
        <taxon>Fungi</taxon>
        <taxon>Dikarya</taxon>
        <taxon>Ascomycota</taxon>
        <taxon>Pezizomycotina</taxon>
        <taxon>Orbiliomycetes</taxon>
        <taxon>Orbiliales</taxon>
        <taxon>Orbiliaceae</taxon>
        <taxon>Orbilia</taxon>
        <taxon>Orbilia oligospora</taxon>
    </lineage>
</organism>
<keyword evidence="2" id="KW-1185">Reference proteome</keyword>
<dbReference type="InParanoid" id="G1XP54"/>
<protein>
    <submittedName>
        <fullName evidence="1">Uncharacterized protein</fullName>
    </submittedName>
</protein>
<dbReference type="GeneID" id="22897167"/>
<dbReference type="EMBL" id="ADOT01000263">
    <property type="protein sequence ID" value="EGX45121.1"/>
    <property type="molecule type" value="Genomic_DNA"/>
</dbReference>
<evidence type="ECO:0000313" key="1">
    <source>
        <dbReference type="EMBL" id="EGX45121.1"/>
    </source>
</evidence>
<dbReference type="Proteomes" id="UP000008784">
    <property type="component" value="Unassembled WGS sequence"/>
</dbReference>
<dbReference type="AlphaFoldDB" id="G1XP54"/>
<accession>G1XP54</accession>
<sequence>MAVISAIRVANRLASSLSLLHSGACCGMKFPERIANGEEASLCATSFDKGIYKIDDLNNHIIVVDLEDCDEPGKVEIFTVNLSQTDVMEQNSSDAERLMSWENRGPIRGTEVSESYKAEYLADTEVWTILAI</sequence>
<comment type="caution">
    <text evidence="1">The sequence shown here is derived from an EMBL/GenBank/DDBJ whole genome shotgun (WGS) entry which is preliminary data.</text>
</comment>
<evidence type="ECO:0000313" key="2">
    <source>
        <dbReference type="Proteomes" id="UP000008784"/>
    </source>
</evidence>
<name>G1XP54_ARTOA</name>